<organism evidence="3 4">
    <name type="scientific">Cellulomonas aerilata</name>
    <dbReference type="NCBI Taxonomy" id="515326"/>
    <lineage>
        <taxon>Bacteria</taxon>
        <taxon>Bacillati</taxon>
        <taxon>Actinomycetota</taxon>
        <taxon>Actinomycetes</taxon>
        <taxon>Micrococcales</taxon>
        <taxon>Cellulomonadaceae</taxon>
        <taxon>Cellulomonas</taxon>
    </lineage>
</organism>
<evidence type="ECO:0000256" key="2">
    <source>
        <dbReference type="SAM" id="Phobius"/>
    </source>
</evidence>
<keyword evidence="2" id="KW-0812">Transmembrane</keyword>
<proteinExistence type="predicted"/>
<evidence type="ECO:0000256" key="1">
    <source>
        <dbReference type="SAM" id="MobiDB-lite"/>
    </source>
</evidence>
<name>A0A512DC21_9CELL</name>
<dbReference type="Proteomes" id="UP000321181">
    <property type="component" value="Unassembled WGS sequence"/>
</dbReference>
<dbReference type="OrthoDB" id="164831at2"/>
<evidence type="ECO:0000313" key="3">
    <source>
        <dbReference type="EMBL" id="GEO33957.1"/>
    </source>
</evidence>
<dbReference type="EMBL" id="BJYY01000013">
    <property type="protein sequence ID" value="GEO33957.1"/>
    <property type="molecule type" value="Genomic_DNA"/>
</dbReference>
<keyword evidence="2" id="KW-0472">Membrane</keyword>
<accession>A0A512DC21</accession>
<dbReference type="Pfam" id="PF11303">
    <property type="entry name" value="DUF3105"/>
    <property type="match status" value="1"/>
</dbReference>
<dbReference type="RefSeq" id="WP_146902795.1">
    <property type="nucleotide sequence ID" value="NZ_BAAARM010000003.1"/>
</dbReference>
<dbReference type="AlphaFoldDB" id="A0A512DC21"/>
<reference evidence="3 4" key="1">
    <citation type="submission" date="2019-07" db="EMBL/GenBank/DDBJ databases">
        <title>Whole genome shotgun sequence of Cellulomonas aerilata NBRC 106308.</title>
        <authorList>
            <person name="Hosoyama A."/>
            <person name="Uohara A."/>
            <person name="Ohji S."/>
            <person name="Ichikawa N."/>
        </authorList>
    </citation>
    <scope>NUCLEOTIDE SEQUENCE [LARGE SCALE GENOMIC DNA]</scope>
    <source>
        <strain evidence="3 4">NBRC 106308</strain>
    </source>
</reference>
<dbReference type="InterPro" id="IPR021454">
    <property type="entry name" value="DUF3105"/>
</dbReference>
<dbReference type="CDD" id="cd12087">
    <property type="entry name" value="TM_EGFR-like"/>
    <property type="match status" value="1"/>
</dbReference>
<sequence>MANRKAELAERQARLAAIQAAQRKSERKRTTIIAAAVGALIVLLVGATIYFLVQQNRVNAELREAAEAPIDGVEEFADQTQNHVEGDVEYAQNPPVGGDHNAVWQNCGVYAEPVTEENAVHSMEHGAVWITYDPELPADQLEELTTRAANNNFILLSPRADLPSPVVLSAWGVQLQLQEASDPRAGVFLEKYVRGEQTPEPGAPCSGGTGTPE</sequence>
<evidence type="ECO:0000313" key="4">
    <source>
        <dbReference type="Proteomes" id="UP000321181"/>
    </source>
</evidence>
<keyword evidence="2" id="KW-1133">Transmembrane helix</keyword>
<comment type="caution">
    <text evidence="3">The sequence shown here is derived from an EMBL/GenBank/DDBJ whole genome shotgun (WGS) entry which is preliminary data.</text>
</comment>
<keyword evidence="4" id="KW-1185">Reference proteome</keyword>
<feature type="transmembrane region" description="Helical" evidence="2">
    <location>
        <begin position="32"/>
        <end position="53"/>
    </location>
</feature>
<protein>
    <submittedName>
        <fullName evidence="3">Membrane protein</fullName>
    </submittedName>
</protein>
<feature type="region of interest" description="Disordered" evidence="1">
    <location>
        <begin position="194"/>
        <end position="213"/>
    </location>
</feature>
<gene>
    <name evidence="3" type="ORF">CAE01nite_16820</name>
</gene>